<protein>
    <recommendedName>
        <fullName evidence="4">Microcystin-dependent protein</fullName>
    </recommendedName>
</protein>
<dbReference type="STRING" id="356305.SAMN05421841_0679"/>
<accession>A0A1I0NLI8</accession>
<feature type="chain" id="PRO_5011738387" description="Microcystin-dependent protein" evidence="1">
    <location>
        <begin position="21"/>
        <end position="291"/>
    </location>
</feature>
<name>A0A1I0NLI8_9FLAO</name>
<dbReference type="AlphaFoldDB" id="A0A1I0NLI8"/>
<proteinExistence type="predicted"/>
<dbReference type="EMBL" id="FOIU01000001">
    <property type="protein sequence ID" value="SEW02378.1"/>
    <property type="molecule type" value="Genomic_DNA"/>
</dbReference>
<organism evidence="2 3">
    <name type="scientific">Chryseobacterium wanjuense</name>
    <dbReference type="NCBI Taxonomy" id="356305"/>
    <lineage>
        <taxon>Bacteria</taxon>
        <taxon>Pseudomonadati</taxon>
        <taxon>Bacteroidota</taxon>
        <taxon>Flavobacteriia</taxon>
        <taxon>Flavobacteriales</taxon>
        <taxon>Weeksellaceae</taxon>
        <taxon>Chryseobacterium group</taxon>
        <taxon>Chryseobacterium</taxon>
    </lineage>
</organism>
<keyword evidence="3" id="KW-1185">Reference proteome</keyword>
<reference evidence="3" key="1">
    <citation type="submission" date="2016-10" db="EMBL/GenBank/DDBJ databases">
        <authorList>
            <person name="Varghese N."/>
            <person name="Submissions S."/>
        </authorList>
    </citation>
    <scope>NUCLEOTIDE SEQUENCE [LARGE SCALE GENOMIC DNA]</scope>
    <source>
        <strain evidence="3">DSM 17724</strain>
    </source>
</reference>
<evidence type="ECO:0000313" key="3">
    <source>
        <dbReference type="Proteomes" id="UP000199469"/>
    </source>
</evidence>
<dbReference type="OrthoDB" id="1159290at2"/>
<keyword evidence="1" id="KW-0732">Signal</keyword>
<gene>
    <name evidence="2" type="ORF">SAMN05421841_0679</name>
</gene>
<feature type="signal peptide" evidence="1">
    <location>
        <begin position="1"/>
        <end position="20"/>
    </location>
</feature>
<evidence type="ECO:0008006" key="4">
    <source>
        <dbReference type="Google" id="ProtNLM"/>
    </source>
</evidence>
<dbReference type="RefSeq" id="WP_089790636.1">
    <property type="nucleotide sequence ID" value="NZ_FOIU01000001.1"/>
</dbReference>
<evidence type="ECO:0000313" key="2">
    <source>
        <dbReference type="EMBL" id="SEW02378.1"/>
    </source>
</evidence>
<evidence type="ECO:0000256" key="1">
    <source>
        <dbReference type="SAM" id="SignalP"/>
    </source>
</evidence>
<dbReference type="Proteomes" id="UP000199469">
    <property type="component" value="Unassembled WGS sequence"/>
</dbReference>
<sequence>MSKKTLLSIIFLSVINTVYSQIGINTSTPQSTLDINAKNPTGTTTNTDGMLIPRVDRQRAQNMGTVEVSTIIYVNDYTTGSQTAKAQNIDANGFYYFNGSVWEKINKTLLSYPIGSITQSFKSADYSGWYLLNGRAISTLPAAAQVAAASLGLTTTLFDATDRTLKTKNATENIGDTGGSDSFTILQSNLPNINLTTTVSGTALSAGSHTHGSDTGGSFLYGGTSNGNNGTGHGGNISPTLFGGVGIGITNVSGNHAHSFSGTTSTTLGSGQSINNRSAYVVVNSFIYLGQ</sequence>